<dbReference type="InterPro" id="IPR053967">
    <property type="entry name" value="LlgE_F_G-like_D1"/>
</dbReference>
<comment type="caution">
    <text evidence="7">The sequence shown here is derived from an EMBL/GenBank/DDBJ whole genome shotgun (WGS) entry which is preliminary data.</text>
</comment>
<evidence type="ECO:0000259" key="5">
    <source>
        <dbReference type="Pfam" id="PF06429"/>
    </source>
</evidence>
<dbReference type="InterPro" id="IPR010930">
    <property type="entry name" value="Flg_bb/hook_C_dom"/>
</dbReference>
<reference evidence="7 8" key="1">
    <citation type="submission" date="2016-01" db="EMBL/GenBank/DDBJ databases">
        <title>High potential of lignocellulose degradation of a new Verrucomicrobia species.</title>
        <authorList>
            <person name="Wang Y."/>
            <person name="Shi Y."/>
            <person name="Qiu Z."/>
            <person name="Liu S."/>
            <person name="Yang H."/>
        </authorList>
    </citation>
    <scope>NUCLEOTIDE SEQUENCE [LARGE SCALE GENOMIC DNA]</scope>
    <source>
        <strain evidence="7 8">TSB47</strain>
    </source>
</reference>
<protein>
    <submittedName>
        <fullName evidence="7">Uncharacterized protein</fullName>
    </submittedName>
</protein>
<gene>
    <name evidence="7" type="ORF">AW736_16385</name>
</gene>
<evidence type="ECO:0000256" key="2">
    <source>
        <dbReference type="ARBA" id="ARBA00009677"/>
    </source>
</evidence>
<dbReference type="AlphaFoldDB" id="A0A178IF72"/>
<dbReference type="Pfam" id="PF22692">
    <property type="entry name" value="LlgE_F_G_D1"/>
    <property type="match status" value="1"/>
</dbReference>
<dbReference type="SUPFAM" id="SSF117143">
    <property type="entry name" value="Flagellar hook protein flgE"/>
    <property type="match status" value="1"/>
</dbReference>
<evidence type="ECO:0000256" key="3">
    <source>
        <dbReference type="ARBA" id="ARBA00023143"/>
    </source>
</evidence>
<proteinExistence type="inferred from homology"/>
<dbReference type="Proteomes" id="UP000078486">
    <property type="component" value="Unassembled WGS sequence"/>
</dbReference>
<keyword evidence="8" id="KW-1185">Reference proteome</keyword>
<keyword evidence="3 4" id="KW-0975">Bacterial flagellum</keyword>
<dbReference type="OrthoDB" id="9804559at2"/>
<dbReference type="InterPro" id="IPR020013">
    <property type="entry name" value="Flagellar_FlgE/F/G"/>
</dbReference>
<dbReference type="Pfam" id="PF06429">
    <property type="entry name" value="Flg_bbr_C"/>
    <property type="match status" value="1"/>
</dbReference>
<evidence type="ECO:0000313" key="8">
    <source>
        <dbReference type="Proteomes" id="UP000078486"/>
    </source>
</evidence>
<evidence type="ECO:0000313" key="7">
    <source>
        <dbReference type="EMBL" id="OAM88640.1"/>
    </source>
</evidence>
<evidence type="ECO:0000256" key="4">
    <source>
        <dbReference type="RuleBase" id="RU362116"/>
    </source>
</evidence>
<feature type="domain" description="Flagellar hook protein FlgE/F/G-like D1" evidence="6">
    <location>
        <begin position="92"/>
        <end position="157"/>
    </location>
</feature>
<dbReference type="PANTHER" id="PTHR30435:SF19">
    <property type="entry name" value="FLAGELLAR BASAL-BODY ROD PROTEIN FLGG"/>
    <property type="match status" value="1"/>
</dbReference>
<accession>A0A178IF72</accession>
<sequence length="249" mass="27029">MNVGIYQNAASLSALERWQNVVTQNLASSEVSGFKRRTVQIGANFAGELYPDTASRPGAGEMLSAFFPKTSSSVNFQQGEIRPTDRELDMVIESDGFFSVRGADGQVLYTRAGSFQLSPERTLVTAEGFPVLSDGGDPIELQPEGGNVIVNKEGTVVQDETIIGRLGIYRFDRPGQLIPRAGGYFAASPGAAPMEIEEPGVLQERIEMSNVAPLREMVDLIAITRAYEVNAKMIQSRDDLMGKTIEAFS</sequence>
<comment type="similarity">
    <text evidence="2 4">Belongs to the flagella basal body rod proteins family.</text>
</comment>
<dbReference type="PANTHER" id="PTHR30435">
    <property type="entry name" value="FLAGELLAR PROTEIN"/>
    <property type="match status" value="1"/>
</dbReference>
<dbReference type="GO" id="GO:0009425">
    <property type="term" value="C:bacterial-type flagellum basal body"/>
    <property type="evidence" value="ECO:0007669"/>
    <property type="project" value="UniProtKB-SubCell"/>
</dbReference>
<evidence type="ECO:0000256" key="1">
    <source>
        <dbReference type="ARBA" id="ARBA00004117"/>
    </source>
</evidence>
<dbReference type="STRING" id="1184151.AW736_16385"/>
<dbReference type="NCBIfam" id="TIGR03506">
    <property type="entry name" value="FlgEFG_subfam"/>
    <property type="match status" value="1"/>
</dbReference>
<name>A0A178IF72_9BACT</name>
<feature type="domain" description="Flagellar basal-body/hook protein C-terminal" evidence="5">
    <location>
        <begin position="203"/>
        <end position="245"/>
    </location>
</feature>
<dbReference type="RefSeq" id="WP_068771374.1">
    <property type="nucleotide sequence ID" value="NZ_CP109796.1"/>
</dbReference>
<evidence type="ECO:0000259" key="6">
    <source>
        <dbReference type="Pfam" id="PF22692"/>
    </source>
</evidence>
<dbReference type="EMBL" id="LRRQ01000126">
    <property type="protein sequence ID" value="OAM88640.1"/>
    <property type="molecule type" value="Genomic_DNA"/>
</dbReference>
<comment type="subcellular location">
    <subcellularLocation>
        <location evidence="1 4">Bacterial flagellum basal body</location>
    </subcellularLocation>
</comment>
<dbReference type="GO" id="GO:0071978">
    <property type="term" value="P:bacterial-type flagellum-dependent swarming motility"/>
    <property type="evidence" value="ECO:0007669"/>
    <property type="project" value="TreeGrafter"/>
</dbReference>
<dbReference type="InterPro" id="IPR037925">
    <property type="entry name" value="FlgE/F/G-like"/>
</dbReference>
<organism evidence="7 8">
    <name type="scientific">Termitidicoccus mucosus</name>
    <dbReference type="NCBI Taxonomy" id="1184151"/>
    <lineage>
        <taxon>Bacteria</taxon>
        <taxon>Pseudomonadati</taxon>
        <taxon>Verrucomicrobiota</taxon>
        <taxon>Opitutia</taxon>
        <taxon>Opitutales</taxon>
        <taxon>Opitutaceae</taxon>
        <taxon>Termitidicoccus</taxon>
    </lineage>
</organism>